<dbReference type="RefSeq" id="WP_011811813.1">
    <property type="nucleotide sequence ID" value="NC_008786.1"/>
</dbReference>
<keyword evidence="6" id="KW-1185">Reference proteome</keyword>
<dbReference type="GO" id="GO:0043190">
    <property type="term" value="C:ATP-binding cassette (ABC) transporter complex"/>
    <property type="evidence" value="ECO:0007669"/>
    <property type="project" value="InterPro"/>
</dbReference>
<accession>A1WQB9</accession>
<evidence type="ECO:0000313" key="6">
    <source>
        <dbReference type="Proteomes" id="UP000000374"/>
    </source>
</evidence>
<evidence type="ECO:0000256" key="1">
    <source>
        <dbReference type="ARBA" id="ARBA00005695"/>
    </source>
</evidence>
<dbReference type="GeneID" id="76462462"/>
<dbReference type="EMBL" id="CP000542">
    <property type="protein sequence ID" value="ABM59826.1"/>
    <property type="molecule type" value="Genomic_DNA"/>
</dbReference>
<feature type="chain" id="PRO_5002640609" evidence="3">
    <location>
        <begin position="25"/>
        <end position="521"/>
    </location>
</feature>
<feature type="signal peptide" evidence="3">
    <location>
        <begin position="1"/>
        <end position="24"/>
    </location>
</feature>
<sequence length="521" mass="56689">MKLKLSMLFAVVLAAASGGTCVLAKTAKDILVIGKSADPQNLDPAVTMDNNDWTVTYPAYQRLVRYKVHDGKASSELEGDLAQSWSSSPDAMTWEFKLKPGSKFADGSPVDAHAVKFSFERLLALKKGPSEPFPPGIEVSAPDASTVRFKLKTGFAPFLSILAIDGASVVNPKVMQYEQNGDKAQGWLAGHTMGSGAFQLSSWQKGQSIVMDKSPHPNGAAPAFNKVIIKFVPEASARRLQLQGGDMDIAEDLPPDQIESLKAQQGRQGVVVGDYPSLRVTYLYLNNKKAPLDKPEVRRAIIAAVDVRAIIDGIFSGKAKAMNGPIPEGMWGHDAQAAPAAFAPAKARELLAKAGLRNIRLGFLLSDKDPSWSPIALATQSNLADVGIQVRLENMANASFRERVGKGDFDIAIGNWSPDFADPYMFMNYWFESDKQGAAGNRSFYSNPRVDALLARAAHASALSERSRLYQEAQKIVVDDAVYVYLFQKNTQIAARSSVKGLVFNPMLEQIYNVQQMSKSE</sequence>
<dbReference type="HOGENOM" id="CLU_017028_7_4_4"/>
<dbReference type="InterPro" id="IPR000914">
    <property type="entry name" value="SBP_5_dom"/>
</dbReference>
<dbReference type="Gene3D" id="3.10.105.10">
    <property type="entry name" value="Dipeptide-binding Protein, Domain 3"/>
    <property type="match status" value="1"/>
</dbReference>
<dbReference type="PANTHER" id="PTHR30290">
    <property type="entry name" value="PERIPLASMIC BINDING COMPONENT OF ABC TRANSPORTER"/>
    <property type="match status" value="1"/>
</dbReference>
<evidence type="ECO:0000256" key="2">
    <source>
        <dbReference type="ARBA" id="ARBA00022729"/>
    </source>
</evidence>
<dbReference type="AlphaFoldDB" id="A1WQB9"/>
<dbReference type="SUPFAM" id="SSF53850">
    <property type="entry name" value="Periplasmic binding protein-like II"/>
    <property type="match status" value="1"/>
</dbReference>
<dbReference type="CDD" id="cd08512">
    <property type="entry name" value="PBP2_NikA_DppA_OppA_like_7"/>
    <property type="match status" value="1"/>
</dbReference>
<dbReference type="Proteomes" id="UP000000374">
    <property type="component" value="Chromosome"/>
</dbReference>
<dbReference type="Gene3D" id="3.40.190.10">
    <property type="entry name" value="Periplasmic binding protein-like II"/>
    <property type="match status" value="1"/>
</dbReference>
<dbReference type="InterPro" id="IPR030678">
    <property type="entry name" value="Peptide/Ni-bd"/>
</dbReference>
<dbReference type="GO" id="GO:1904680">
    <property type="term" value="F:peptide transmembrane transporter activity"/>
    <property type="evidence" value="ECO:0007669"/>
    <property type="project" value="TreeGrafter"/>
</dbReference>
<feature type="domain" description="Solute-binding protein family 5" evidence="4">
    <location>
        <begin position="76"/>
        <end position="436"/>
    </location>
</feature>
<evidence type="ECO:0000313" key="5">
    <source>
        <dbReference type="EMBL" id="ABM59826.1"/>
    </source>
</evidence>
<comment type="similarity">
    <text evidence="1">Belongs to the bacterial solute-binding protein 5 family.</text>
</comment>
<dbReference type="GO" id="GO:0042938">
    <property type="term" value="P:dipeptide transport"/>
    <property type="evidence" value="ECO:0007669"/>
    <property type="project" value="TreeGrafter"/>
</dbReference>
<dbReference type="STRING" id="391735.Veis_4121"/>
<dbReference type="PANTHER" id="PTHR30290:SF38">
    <property type="entry name" value="D,D-DIPEPTIDE-BINDING PERIPLASMIC PROTEIN DDPA-RELATED"/>
    <property type="match status" value="1"/>
</dbReference>
<evidence type="ECO:0000256" key="3">
    <source>
        <dbReference type="SAM" id="SignalP"/>
    </source>
</evidence>
<dbReference type="Gene3D" id="3.90.76.10">
    <property type="entry name" value="Dipeptide-binding Protein, Domain 1"/>
    <property type="match status" value="1"/>
</dbReference>
<gene>
    <name evidence="5" type="ordered locus">Veis_4121</name>
</gene>
<dbReference type="KEGG" id="vei:Veis_4121"/>
<organism evidence="5 6">
    <name type="scientific">Verminephrobacter eiseniae (strain EF01-2)</name>
    <dbReference type="NCBI Taxonomy" id="391735"/>
    <lineage>
        <taxon>Bacteria</taxon>
        <taxon>Pseudomonadati</taxon>
        <taxon>Pseudomonadota</taxon>
        <taxon>Betaproteobacteria</taxon>
        <taxon>Burkholderiales</taxon>
        <taxon>Comamonadaceae</taxon>
        <taxon>Verminephrobacter</taxon>
    </lineage>
</organism>
<dbReference type="GO" id="GO:0030288">
    <property type="term" value="C:outer membrane-bounded periplasmic space"/>
    <property type="evidence" value="ECO:0007669"/>
    <property type="project" value="TreeGrafter"/>
</dbReference>
<protein>
    <submittedName>
        <fullName evidence="5">Extracellular solute-binding protein, family 5</fullName>
    </submittedName>
</protein>
<evidence type="ECO:0000259" key="4">
    <source>
        <dbReference type="Pfam" id="PF00496"/>
    </source>
</evidence>
<dbReference type="eggNOG" id="COG0747">
    <property type="taxonomic scope" value="Bacteria"/>
</dbReference>
<name>A1WQB9_VEREI</name>
<dbReference type="InterPro" id="IPR039424">
    <property type="entry name" value="SBP_5"/>
</dbReference>
<dbReference type="PIRSF" id="PIRSF002741">
    <property type="entry name" value="MppA"/>
    <property type="match status" value="1"/>
</dbReference>
<reference evidence="6" key="1">
    <citation type="submission" date="2006-12" db="EMBL/GenBank/DDBJ databases">
        <title>Complete sequence of chromosome 1 of Verminephrobacter eiseniae EF01-2.</title>
        <authorList>
            <person name="Copeland A."/>
            <person name="Lucas S."/>
            <person name="Lapidus A."/>
            <person name="Barry K."/>
            <person name="Detter J.C."/>
            <person name="Glavina del Rio T."/>
            <person name="Dalin E."/>
            <person name="Tice H."/>
            <person name="Pitluck S."/>
            <person name="Chertkov O."/>
            <person name="Brettin T."/>
            <person name="Bruce D."/>
            <person name="Han C."/>
            <person name="Tapia R."/>
            <person name="Gilna P."/>
            <person name="Schmutz J."/>
            <person name="Larimer F."/>
            <person name="Land M."/>
            <person name="Hauser L."/>
            <person name="Kyrpides N."/>
            <person name="Kim E."/>
            <person name="Stahl D."/>
            <person name="Richardson P."/>
        </authorList>
    </citation>
    <scope>NUCLEOTIDE SEQUENCE [LARGE SCALE GENOMIC DNA]</scope>
    <source>
        <strain evidence="6">EF01-2</strain>
    </source>
</reference>
<keyword evidence="2 3" id="KW-0732">Signal</keyword>
<proteinExistence type="inferred from homology"/>
<dbReference type="Pfam" id="PF00496">
    <property type="entry name" value="SBP_bac_5"/>
    <property type="match status" value="1"/>
</dbReference>